<sequence>MIMDAPSDSAAAQPTPIQRVEELWFPDGNLIIQAGSSQFRVYRGLLASRSPVFQDMMSFPQPPDSELVDGCPLVLLPGSEMEVRVFLKAIFDPEFFPPFPSPTEFAIAAGCLRLSHKYGVDYLRRRALVHLSSGCGAKLHHWDLCRYVDESDSANDPLEIYAIQLFREVDALWLLPTVFYNLSFSFAASDQVSEVFHGITYNGVPSALTEFEILKFLVDPSEIAGCATPSECAVERYHVLGDIQRMRPSLGPTVGFRSPISVWEDDGSWEMLEGVCDAFWDQLPQMYGLPPWEELEQMKTAAIGTSFMPRPTRAS</sequence>
<dbReference type="InterPro" id="IPR011333">
    <property type="entry name" value="SKP1/BTB/POZ_sf"/>
</dbReference>
<keyword evidence="2" id="KW-1185">Reference proteome</keyword>
<protein>
    <recommendedName>
        <fullName evidence="3">BTB domain-containing protein</fullName>
    </recommendedName>
</protein>
<evidence type="ECO:0000313" key="1">
    <source>
        <dbReference type="EMBL" id="KAJ7612161.1"/>
    </source>
</evidence>
<proteinExistence type="predicted"/>
<reference evidence="1" key="1">
    <citation type="submission" date="2023-03" db="EMBL/GenBank/DDBJ databases">
        <title>Massive genome expansion in bonnet fungi (Mycena s.s.) driven by repeated elements and novel gene families across ecological guilds.</title>
        <authorList>
            <consortium name="Lawrence Berkeley National Laboratory"/>
            <person name="Harder C.B."/>
            <person name="Miyauchi S."/>
            <person name="Viragh M."/>
            <person name="Kuo A."/>
            <person name="Thoen E."/>
            <person name="Andreopoulos B."/>
            <person name="Lu D."/>
            <person name="Skrede I."/>
            <person name="Drula E."/>
            <person name="Henrissat B."/>
            <person name="Morin E."/>
            <person name="Kohler A."/>
            <person name="Barry K."/>
            <person name="LaButti K."/>
            <person name="Morin E."/>
            <person name="Salamov A."/>
            <person name="Lipzen A."/>
            <person name="Mereny Z."/>
            <person name="Hegedus B."/>
            <person name="Baldrian P."/>
            <person name="Stursova M."/>
            <person name="Weitz H."/>
            <person name="Taylor A."/>
            <person name="Grigoriev I.V."/>
            <person name="Nagy L.G."/>
            <person name="Martin F."/>
            <person name="Kauserud H."/>
        </authorList>
    </citation>
    <scope>NUCLEOTIDE SEQUENCE</scope>
    <source>
        <strain evidence="1">9284</strain>
    </source>
</reference>
<name>A0AAD7FAE9_9AGAR</name>
<evidence type="ECO:0008006" key="3">
    <source>
        <dbReference type="Google" id="ProtNLM"/>
    </source>
</evidence>
<evidence type="ECO:0000313" key="2">
    <source>
        <dbReference type="Proteomes" id="UP001221142"/>
    </source>
</evidence>
<accession>A0AAD7FAE9</accession>
<organism evidence="1 2">
    <name type="scientific">Roridomyces roridus</name>
    <dbReference type="NCBI Taxonomy" id="1738132"/>
    <lineage>
        <taxon>Eukaryota</taxon>
        <taxon>Fungi</taxon>
        <taxon>Dikarya</taxon>
        <taxon>Basidiomycota</taxon>
        <taxon>Agaricomycotina</taxon>
        <taxon>Agaricomycetes</taxon>
        <taxon>Agaricomycetidae</taxon>
        <taxon>Agaricales</taxon>
        <taxon>Marasmiineae</taxon>
        <taxon>Mycenaceae</taxon>
        <taxon>Roridomyces</taxon>
    </lineage>
</organism>
<comment type="caution">
    <text evidence="1">The sequence shown here is derived from an EMBL/GenBank/DDBJ whole genome shotgun (WGS) entry which is preliminary data.</text>
</comment>
<gene>
    <name evidence="1" type="ORF">FB45DRAFT_1065523</name>
</gene>
<dbReference type="Proteomes" id="UP001221142">
    <property type="component" value="Unassembled WGS sequence"/>
</dbReference>
<dbReference type="AlphaFoldDB" id="A0AAD7FAE9"/>
<dbReference type="Gene3D" id="3.30.710.10">
    <property type="entry name" value="Potassium Channel Kv1.1, Chain A"/>
    <property type="match status" value="1"/>
</dbReference>
<dbReference type="EMBL" id="JARKIF010000031">
    <property type="protein sequence ID" value="KAJ7612161.1"/>
    <property type="molecule type" value="Genomic_DNA"/>
</dbReference>